<keyword evidence="4" id="KW-1185">Reference proteome</keyword>
<evidence type="ECO:0000256" key="1">
    <source>
        <dbReference type="SAM" id="MobiDB-lite"/>
    </source>
</evidence>
<dbReference type="Proteomes" id="UP001174909">
    <property type="component" value="Unassembled WGS sequence"/>
</dbReference>
<gene>
    <name evidence="3" type="ORF">GBAR_LOCUS25523</name>
</gene>
<comment type="caution">
    <text evidence="3">The sequence shown here is derived from an EMBL/GenBank/DDBJ whole genome shotgun (WGS) entry which is preliminary data.</text>
</comment>
<feature type="signal peptide" evidence="2">
    <location>
        <begin position="1"/>
        <end position="22"/>
    </location>
</feature>
<feature type="compositionally biased region" description="Polar residues" evidence="1">
    <location>
        <begin position="162"/>
        <end position="176"/>
    </location>
</feature>
<reference evidence="3" key="1">
    <citation type="submission" date="2023-03" db="EMBL/GenBank/DDBJ databases">
        <authorList>
            <person name="Steffen K."/>
            <person name="Cardenas P."/>
        </authorList>
    </citation>
    <scope>NUCLEOTIDE SEQUENCE</scope>
</reference>
<evidence type="ECO:0000256" key="2">
    <source>
        <dbReference type="SAM" id="SignalP"/>
    </source>
</evidence>
<feature type="chain" id="PRO_5041450863" evidence="2">
    <location>
        <begin position="23"/>
        <end position="204"/>
    </location>
</feature>
<evidence type="ECO:0000313" key="4">
    <source>
        <dbReference type="Proteomes" id="UP001174909"/>
    </source>
</evidence>
<proteinExistence type="predicted"/>
<feature type="compositionally biased region" description="Low complexity" evidence="1">
    <location>
        <begin position="149"/>
        <end position="161"/>
    </location>
</feature>
<keyword evidence="2" id="KW-0732">Signal</keyword>
<accession>A0AA35TDX7</accession>
<evidence type="ECO:0000313" key="3">
    <source>
        <dbReference type="EMBL" id="CAI8046184.1"/>
    </source>
</evidence>
<feature type="region of interest" description="Disordered" evidence="1">
    <location>
        <begin position="149"/>
        <end position="176"/>
    </location>
</feature>
<dbReference type="EMBL" id="CASHTH010003539">
    <property type="protein sequence ID" value="CAI8046184.1"/>
    <property type="molecule type" value="Genomic_DNA"/>
</dbReference>
<protein>
    <submittedName>
        <fullName evidence="3">Uncharacterized protein</fullName>
    </submittedName>
</protein>
<name>A0AA35TDX7_GEOBA</name>
<sequence>MATFTLLPTLVVLLSNLRPLAANWAALNATGEIPVYIGQHVILKCSGPTRNPVQLLEVGRQMTFEELAYYDDLPPYVNSLHYVPEGCNLPSSPESTPNCSKLVNLTVTPDVDGKSYKCRSLDRQNNTDDYSAEGTVKVRELMPTSTIMSTASVTPSPATTSEMSSPTIDADPSPTQTPIVSGDCPVRCHYQLTIALLLSFFLFH</sequence>
<organism evidence="3 4">
    <name type="scientific">Geodia barretti</name>
    <name type="common">Barrett's horny sponge</name>
    <dbReference type="NCBI Taxonomy" id="519541"/>
    <lineage>
        <taxon>Eukaryota</taxon>
        <taxon>Metazoa</taxon>
        <taxon>Porifera</taxon>
        <taxon>Demospongiae</taxon>
        <taxon>Heteroscleromorpha</taxon>
        <taxon>Tetractinellida</taxon>
        <taxon>Astrophorina</taxon>
        <taxon>Geodiidae</taxon>
        <taxon>Geodia</taxon>
    </lineage>
</organism>
<dbReference type="AlphaFoldDB" id="A0AA35TDX7"/>